<proteinExistence type="predicted"/>
<dbReference type="Proteomes" id="UP000094444">
    <property type="component" value="Unassembled WGS sequence"/>
</dbReference>
<dbReference type="InParanoid" id="A0A2P5HRJ4"/>
<accession>A0A2P5HRJ4</accession>
<evidence type="ECO:0000256" key="1">
    <source>
        <dbReference type="SAM" id="MobiDB-lite"/>
    </source>
</evidence>
<evidence type="ECO:0000313" key="2">
    <source>
        <dbReference type="EMBL" id="POS72873.1"/>
    </source>
</evidence>
<dbReference type="AlphaFoldDB" id="A0A2P5HRJ4"/>
<name>A0A2P5HRJ4_DIAHE</name>
<comment type="caution">
    <text evidence="2">The sequence shown here is derived from an EMBL/GenBank/DDBJ whole genome shotgun (WGS) entry which is preliminary data.</text>
</comment>
<dbReference type="OrthoDB" id="5234122at2759"/>
<dbReference type="EMBL" id="MAVT02000907">
    <property type="protein sequence ID" value="POS72873.1"/>
    <property type="molecule type" value="Genomic_DNA"/>
</dbReference>
<sequence>MNYIIPANFPSPIHGVVHSGSDQQAAPSSTNGPAVTWPQGSRFAPYMQNTTRQGAHAELQLANIAPYFQHPPRLAHQTPPDTPHIANAPTAGSSSSHVTLHHNVFYPNGFNQNGLAPNGPDYYGHNPINFQQNGLSNMQQERGRYETIIKNSWAQGLHSNQPAPAPAPQATLGTGFDGGSSPRFMPPDPSSLHHGPNQNTGAGAGGAPLPNVQARHYLQPGGVQRRPPPGTVAMRSPVAGVNHCLLRNGGGYNNGGVAIPVPSTASGASVTPSHKTNLKRGGSELTKQQTKKRQTSSRPPTPSKPQKHSRSPTPSKPKTPHASQQPVQQPPQPVASASPAVPESPAVTESPEIPVAPWTDEPDILPEQDLVKIRGTTDSWVVEPAQREALPRRMTALTFSEAIGKIKAELVHATPGRVFCRLWQFRELCDAVEIFVAREGRRSLTRKELEELITVRYARIIEEGIMEGSLRLATPRLWNMKSVDETNAAVRTAYQIRHAF</sequence>
<feature type="region of interest" description="Disordered" evidence="1">
    <location>
        <begin position="156"/>
        <end position="213"/>
    </location>
</feature>
<organism evidence="2 3">
    <name type="scientific">Diaporthe helianthi</name>
    <dbReference type="NCBI Taxonomy" id="158607"/>
    <lineage>
        <taxon>Eukaryota</taxon>
        <taxon>Fungi</taxon>
        <taxon>Dikarya</taxon>
        <taxon>Ascomycota</taxon>
        <taxon>Pezizomycotina</taxon>
        <taxon>Sordariomycetes</taxon>
        <taxon>Sordariomycetidae</taxon>
        <taxon>Diaporthales</taxon>
        <taxon>Diaporthaceae</taxon>
        <taxon>Diaporthe</taxon>
    </lineage>
</organism>
<gene>
    <name evidence="2" type="ORF">DHEL01_v208737</name>
</gene>
<reference evidence="2" key="1">
    <citation type="submission" date="2017-09" db="EMBL/GenBank/DDBJ databases">
        <title>Polyketide synthases of a Diaporthe helianthi virulent isolate.</title>
        <authorList>
            <person name="Baroncelli R."/>
        </authorList>
    </citation>
    <scope>NUCLEOTIDE SEQUENCE [LARGE SCALE GENOMIC DNA]</scope>
    <source>
        <strain evidence="2">7/96</strain>
    </source>
</reference>
<feature type="region of interest" description="Disordered" evidence="1">
    <location>
        <begin position="265"/>
        <end position="364"/>
    </location>
</feature>
<keyword evidence="3" id="KW-1185">Reference proteome</keyword>
<protein>
    <submittedName>
        <fullName evidence="2">Uncharacterized protein</fullName>
    </submittedName>
</protein>
<feature type="compositionally biased region" description="Polar residues" evidence="1">
    <location>
        <begin position="265"/>
        <end position="275"/>
    </location>
</feature>
<feature type="compositionally biased region" description="Low complexity" evidence="1">
    <location>
        <begin position="334"/>
        <end position="347"/>
    </location>
</feature>
<evidence type="ECO:0000313" key="3">
    <source>
        <dbReference type="Proteomes" id="UP000094444"/>
    </source>
</evidence>